<keyword evidence="2" id="KW-0812">Transmembrane</keyword>
<comment type="caution">
    <text evidence="6">The sequence shown here is derived from an EMBL/GenBank/DDBJ whole genome shotgun (WGS) entry which is preliminary data.</text>
</comment>
<name>A0ABW3CSE1_9ACTN</name>
<evidence type="ECO:0000313" key="6">
    <source>
        <dbReference type="EMBL" id="MFD0856487.1"/>
    </source>
</evidence>
<dbReference type="Gene3D" id="1.20.120.350">
    <property type="entry name" value="Voltage-gated potassium channels. Chain C"/>
    <property type="match status" value="1"/>
</dbReference>
<feature type="region of interest" description="Disordered" evidence="5">
    <location>
        <begin position="132"/>
        <end position="185"/>
    </location>
</feature>
<comment type="subcellular location">
    <subcellularLocation>
        <location evidence="1">Membrane</location>
        <topology evidence="1">Multi-pass membrane protein</topology>
    </subcellularLocation>
</comment>
<feature type="compositionally biased region" description="Low complexity" evidence="5">
    <location>
        <begin position="132"/>
        <end position="151"/>
    </location>
</feature>
<protein>
    <recommendedName>
        <fullName evidence="8">Ion transport domain-containing protein</fullName>
    </recommendedName>
</protein>
<keyword evidence="7" id="KW-1185">Reference proteome</keyword>
<dbReference type="InterPro" id="IPR027359">
    <property type="entry name" value="Volt_channel_dom_sf"/>
</dbReference>
<feature type="non-terminal residue" evidence="6">
    <location>
        <position position="1"/>
    </location>
</feature>
<accession>A0ABW3CSE1</accession>
<gene>
    <name evidence="6" type="ORF">ACFQ07_29885</name>
</gene>
<evidence type="ECO:0000256" key="4">
    <source>
        <dbReference type="ARBA" id="ARBA00023136"/>
    </source>
</evidence>
<keyword evidence="3" id="KW-1133">Transmembrane helix</keyword>
<reference evidence="7" key="1">
    <citation type="journal article" date="2019" name="Int. J. Syst. Evol. Microbiol.">
        <title>The Global Catalogue of Microorganisms (GCM) 10K type strain sequencing project: providing services to taxonomists for standard genome sequencing and annotation.</title>
        <authorList>
            <consortium name="The Broad Institute Genomics Platform"/>
            <consortium name="The Broad Institute Genome Sequencing Center for Infectious Disease"/>
            <person name="Wu L."/>
            <person name="Ma J."/>
        </authorList>
    </citation>
    <scope>NUCLEOTIDE SEQUENCE [LARGE SCALE GENOMIC DNA]</scope>
    <source>
        <strain evidence="7">JCM 31696</strain>
    </source>
</reference>
<keyword evidence="4" id="KW-0472">Membrane</keyword>
<evidence type="ECO:0000256" key="1">
    <source>
        <dbReference type="ARBA" id="ARBA00004141"/>
    </source>
</evidence>
<evidence type="ECO:0008006" key="8">
    <source>
        <dbReference type="Google" id="ProtNLM"/>
    </source>
</evidence>
<evidence type="ECO:0000256" key="5">
    <source>
        <dbReference type="SAM" id="MobiDB-lite"/>
    </source>
</evidence>
<evidence type="ECO:0000256" key="3">
    <source>
        <dbReference type="ARBA" id="ARBA00022989"/>
    </source>
</evidence>
<dbReference type="EMBL" id="JBHTIR010004139">
    <property type="protein sequence ID" value="MFD0856487.1"/>
    <property type="molecule type" value="Genomic_DNA"/>
</dbReference>
<proteinExistence type="predicted"/>
<evidence type="ECO:0000256" key="2">
    <source>
        <dbReference type="ARBA" id="ARBA00022692"/>
    </source>
</evidence>
<evidence type="ECO:0000313" key="7">
    <source>
        <dbReference type="Proteomes" id="UP001597083"/>
    </source>
</evidence>
<dbReference type="Proteomes" id="UP001597083">
    <property type="component" value="Unassembled WGS sequence"/>
</dbReference>
<sequence length="185" mass="19259">RTGHGAPARGGGEATGSATQRLIVVAVLINAVTLGLETVPSVLERHGSMLHMIDRIARYMLVTELRAKVYVHRAAFVRDPWHLFESVIVAISPVPHYGGQSVLPAPVPVLVVMAVPTVEAGIVQTVGVGGPRSVAGAGRSRSPGRRAGPGRLCAGAARTPPVTLRPGRCGRRGRVSPVRRGRGGG</sequence>
<feature type="compositionally biased region" description="Basic residues" evidence="5">
    <location>
        <begin position="168"/>
        <end position="185"/>
    </location>
</feature>
<organism evidence="6 7">
    <name type="scientific">Actinomadura adrarensis</name>
    <dbReference type="NCBI Taxonomy" id="1819600"/>
    <lineage>
        <taxon>Bacteria</taxon>
        <taxon>Bacillati</taxon>
        <taxon>Actinomycetota</taxon>
        <taxon>Actinomycetes</taxon>
        <taxon>Streptosporangiales</taxon>
        <taxon>Thermomonosporaceae</taxon>
        <taxon>Actinomadura</taxon>
    </lineage>
</organism>